<dbReference type="Proteomes" id="UP000253034">
    <property type="component" value="Unassembled WGS sequence"/>
</dbReference>
<dbReference type="RefSeq" id="WP_114300289.1">
    <property type="nucleotide sequence ID" value="NZ_QPJT01000046.1"/>
</dbReference>
<keyword evidence="1" id="KW-0732">Signal</keyword>
<dbReference type="OrthoDB" id="6430064at2"/>
<dbReference type="AlphaFoldDB" id="A0A369AFF7"/>
<keyword evidence="3" id="KW-1185">Reference proteome</keyword>
<gene>
    <name evidence="2" type="ORF">DFR58_1465</name>
</gene>
<accession>A0A369AFF7</accession>
<dbReference type="InterPro" id="IPR035918">
    <property type="entry name" value="CytB_endotoxin-like_sf"/>
</dbReference>
<reference evidence="2 3" key="1">
    <citation type="submission" date="2018-07" db="EMBL/GenBank/DDBJ databases">
        <title>Genomic Encyclopedia of Type Strains, Phase IV (KMG-IV): sequencing the most valuable type-strain genomes for metagenomic binning, comparative biology and taxonomic classification.</title>
        <authorList>
            <person name="Goeker M."/>
        </authorList>
    </citation>
    <scope>NUCLEOTIDE SEQUENCE [LARGE SCALE GENOMIC DNA]</scope>
    <source>
        <strain evidence="2 3">DSM 27016</strain>
    </source>
</reference>
<organism evidence="2 3">
    <name type="scientific">Anaerobacterium chartisolvens</name>
    <dbReference type="NCBI Taxonomy" id="1297424"/>
    <lineage>
        <taxon>Bacteria</taxon>
        <taxon>Bacillati</taxon>
        <taxon>Bacillota</taxon>
        <taxon>Clostridia</taxon>
        <taxon>Eubacteriales</taxon>
        <taxon>Oscillospiraceae</taxon>
        <taxon>Anaerobacterium</taxon>
    </lineage>
</organism>
<evidence type="ECO:0000313" key="2">
    <source>
        <dbReference type="EMBL" id="RCX08080.1"/>
    </source>
</evidence>
<feature type="signal peptide" evidence="1">
    <location>
        <begin position="1"/>
        <end position="25"/>
    </location>
</feature>
<feature type="chain" id="PRO_5016760284" evidence="1">
    <location>
        <begin position="26"/>
        <end position="219"/>
    </location>
</feature>
<protein>
    <submittedName>
        <fullName evidence="2">Uncharacterized protein</fullName>
    </submittedName>
</protein>
<evidence type="ECO:0000256" key="1">
    <source>
        <dbReference type="SAM" id="SignalP"/>
    </source>
</evidence>
<comment type="caution">
    <text evidence="2">The sequence shown here is derived from an EMBL/GenBank/DDBJ whole genome shotgun (WGS) entry which is preliminary data.</text>
</comment>
<dbReference type="SUPFAM" id="SSF55676">
    <property type="entry name" value="CytB endotoxin-like"/>
    <property type="match status" value="1"/>
</dbReference>
<name>A0A369AFF7_9FIRM</name>
<dbReference type="EMBL" id="QPJT01000046">
    <property type="protein sequence ID" value="RCX08080.1"/>
    <property type="molecule type" value="Genomic_DNA"/>
</dbReference>
<evidence type="ECO:0000313" key="3">
    <source>
        <dbReference type="Proteomes" id="UP000253034"/>
    </source>
</evidence>
<proteinExistence type="predicted"/>
<sequence length="219" mass="25134">MMRKTALAIIVIFTVGMLLAGSVLAKVDTNNSTISEPAIKSYNTDELTDKNHIVIKENQDTQYSDKIADNIALLQKNIIHDTDKYFFDLNSIIKELKANKKLTVSNIFNQKIENNNMKYTDLLNRVYDTLYSQYGKKLTEYSEESFNELLKEYLNKPIKPGDTLSYTILIAIQNKNTGFFISYTPINLKISAAYDKIDKKKILYTADIQSLNYLQLTIE</sequence>